<dbReference type="PANTHER" id="PTHR33375:SF1">
    <property type="entry name" value="CHROMOSOME-PARTITIONING PROTEIN PARB-RELATED"/>
    <property type="match status" value="1"/>
</dbReference>
<organism evidence="4 5">
    <name type="scientific">Mediterraneibacter gnavus</name>
    <name type="common">Ruminococcus gnavus</name>
    <dbReference type="NCBI Taxonomy" id="33038"/>
    <lineage>
        <taxon>Bacteria</taxon>
        <taxon>Bacillati</taxon>
        <taxon>Bacillota</taxon>
        <taxon>Clostridia</taxon>
        <taxon>Lachnospirales</taxon>
        <taxon>Lachnospiraceae</taxon>
        <taxon>Mediterraneibacter</taxon>
    </lineage>
</organism>
<dbReference type="InterPro" id="IPR050336">
    <property type="entry name" value="Chromosome_partition/occlusion"/>
</dbReference>
<dbReference type="AlphaFoldDB" id="A0AB36DC46"/>
<proteinExistence type="inferred from homology"/>
<dbReference type="Pfam" id="PF17762">
    <property type="entry name" value="HTH_ParB"/>
    <property type="match status" value="1"/>
</dbReference>
<dbReference type="SUPFAM" id="SSF109709">
    <property type="entry name" value="KorB DNA-binding domain-like"/>
    <property type="match status" value="1"/>
</dbReference>
<evidence type="ECO:0000256" key="2">
    <source>
        <dbReference type="ARBA" id="ARBA00022829"/>
    </source>
</evidence>
<keyword evidence="2" id="KW-0159">Chromosome partition</keyword>
<dbReference type="PANTHER" id="PTHR33375">
    <property type="entry name" value="CHROMOSOME-PARTITIONING PROTEIN PARB-RELATED"/>
    <property type="match status" value="1"/>
</dbReference>
<dbReference type="Gene3D" id="3.90.1530.30">
    <property type="match status" value="1"/>
</dbReference>
<dbReference type="InterPro" id="IPR003115">
    <property type="entry name" value="ParB_N"/>
</dbReference>
<dbReference type="NCBIfam" id="TIGR00180">
    <property type="entry name" value="parB_part"/>
    <property type="match status" value="1"/>
</dbReference>
<gene>
    <name evidence="4" type="ORF">G4981_00360</name>
</gene>
<dbReference type="SMART" id="SM00470">
    <property type="entry name" value="ParB"/>
    <property type="match status" value="1"/>
</dbReference>
<dbReference type="RefSeq" id="WP_173903441.1">
    <property type="nucleotide sequence ID" value="NZ_JAAIRY010000001.1"/>
</dbReference>
<evidence type="ECO:0000313" key="5">
    <source>
        <dbReference type="Proteomes" id="UP001296581"/>
    </source>
</evidence>
<dbReference type="SUPFAM" id="SSF110849">
    <property type="entry name" value="ParB/Sulfiredoxin"/>
    <property type="match status" value="1"/>
</dbReference>
<reference evidence="4" key="2">
    <citation type="submission" date="2020-02" db="EMBL/GenBank/DDBJ databases">
        <authorList>
            <person name="Littmann E."/>
            <person name="Sorbara M."/>
        </authorList>
    </citation>
    <scope>NUCLEOTIDE SEQUENCE</scope>
    <source>
        <strain evidence="4">MSK.11.9</strain>
    </source>
</reference>
<dbReference type="GO" id="GO:0007059">
    <property type="term" value="P:chromosome segregation"/>
    <property type="evidence" value="ECO:0007669"/>
    <property type="project" value="UniProtKB-KW"/>
</dbReference>
<evidence type="ECO:0000259" key="3">
    <source>
        <dbReference type="SMART" id="SM00470"/>
    </source>
</evidence>
<evidence type="ECO:0000313" key="4">
    <source>
        <dbReference type="EMBL" id="NSI63764.1"/>
    </source>
</evidence>
<feature type="domain" description="ParB-like N-terminal" evidence="3">
    <location>
        <begin position="36"/>
        <end position="123"/>
    </location>
</feature>
<comment type="caution">
    <text evidence="4">The sequence shown here is derived from an EMBL/GenBank/DDBJ whole genome shotgun (WGS) entry which is preliminary data.</text>
</comment>
<dbReference type="Gene3D" id="1.10.10.2830">
    <property type="match status" value="1"/>
</dbReference>
<protein>
    <submittedName>
        <fullName evidence="4">ParB/RepB/Spo0J family partition protein</fullName>
    </submittedName>
</protein>
<comment type="similarity">
    <text evidence="1">Belongs to the ParB family.</text>
</comment>
<dbReference type="Pfam" id="PF02195">
    <property type="entry name" value="ParB_N"/>
    <property type="match status" value="1"/>
</dbReference>
<reference evidence="4" key="1">
    <citation type="journal article" date="2020" name="Cell Host Microbe">
        <title>Functional and Genomic Variation between Human-Derived Isolates of Lachnospiraceae Reveals Inter- and Intra-Species Diversity.</title>
        <authorList>
            <person name="Sorbara M.T."/>
            <person name="Littmann E.R."/>
            <person name="Fontana E."/>
            <person name="Moody T.U."/>
            <person name="Kohout C.E."/>
            <person name="Gjonbalaj M."/>
            <person name="Eaton V."/>
            <person name="Seok R."/>
            <person name="Leiner I.M."/>
            <person name="Pamer E.G."/>
        </authorList>
    </citation>
    <scope>NUCLEOTIDE SEQUENCE</scope>
    <source>
        <strain evidence="4">MSK.11.9</strain>
    </source>
</reference>
<sequence length="312" mass="35934">MAKSREINMNLPSADDLFTTQEERDQKNQEHVKNISVYDISDFPNHPFKVKMDAKMVETIESIREHGVLVPALVREKPTGGYEMISGHRRKMASELAGLESIPCIVRNLSDDEAVIVMVDSNLQREEILPSEKAFAYKMRLEAMNRQAGRPSKNNLTPVVSDLNGLRTNEALGKEVGESRETIRRYIRLTELIPEILEMVDDKKISMRPAVELSYLPKEEQEILYDTMESEACTPSHAQAIKIRKFSAEGRLNEDVLLSIMAEEKPNQVEQWKIPKNRLKKYFPSGTSQQKMEETIIKALELYRKREKSRER</sequence>
<dbReference type="EMBL" id="JAAIRY010000001">
    <property type="protein sequence ID" value="NSI63764.1"/>
    <property type="molecule type" value="Genomic_DNA"/>
</dbReference>
<name>A0AB36DC46_MEDGN</name>
<dbReference type="InterPro" id="IPR041468">
    <property type="entry name" value="HTH_ParB/Spo0J"/>
</dbReference>
<evidence type="ECO:0000256" key="1">
    <source>
        <dbReference type="ARBA" id="ARBA00006295"/>
    </source>
</evidence>
<dbReference type="Proteomes" id="UP001296581">
    <property type="component" value="Unassembled WGS sequence"/>
</dbReference>
<dbReference type="GO" id="GO:0003677">
    <property type="term" value="F:DNA binding"/>
    <property type="evidence" value="ECO:0007669"/>
    <property type="project" value="InterPro"/>
</dbReference>
<accession>A0AB36DC46</accession>
<dbReference type="InterPro" id="IPR004437">
    <property type="entry name" value="ParB/RepB/Spo0J"/>
</dbReference>
<dbReference type="InterPro" id="IPR036086">
    <property type="entry name" value="ParB/Sulfiredoxin_sf"/>
</dbReference>
<dbReference type="GO" id="GO:0005694">
    <property type="term" value="C:chromosome"/>
    <property type="evidence" value="ECO:0007669"/>
    <property type="project" value="TreeGrafter"/>
</dbReference>
<dbReference type="CDD" id="cd16407">
    <property type="entry name" value="ParB_N_like"/>
    <property type="match status" value="1"/>
</dbReference>